<dbReference type="EMBL" id="CP109071">
    <property type="protein sequence ID" value="WSA34990.1"/>
    <property type="molecule type" value="Genomic_DNA"/>
</dbReference>
<protein>
    <recommendedName>
        <fullName evidence="3">SAM-dependent methyltransferase</fullName>
    </recommendedName>
</protein>
<reference evidence="1 2" key="1">
    <citation type="submission" date="2022-10" db="EMBL/GenBank/DDBJ databases">
        <title>The complete genomes of actinobacterial strains from the NBC collection.</title>
        <authorList>
            <person name="Joergensen T.S."/>
            <person name="Alvarez Arevalo M."/>
            <person name="Sterndorff E.B."/>
            <person name="Faurdal D."/>
            <person name="Vuksanovic O."/>
            <person name="Mourched A.-S."/>
            <person name="Charusanti P."/>
            <person name="Shaw S."/>
            <person name="Blin K."/>
            <person name="Weber T."/>
        </authorList>
    </citation>
    <scope>NUCLEOTIDE SEQUENCE [LARGE SCALE GENOMIC DNA]</scope>
    <source>
        <strain evidence="1 2">NBC 01809</strain>
    </source>
</reference>
<organism evidence="1 2">
    <name type="scientific">Micromonospora peucetia</name>
    <dbReference type="NCBI Taxonomy" id="47871"/>
    <lineage>
        <taxon>Bacteria</taxon>
        <taxon>Bacillati</taxon>
        <taxon>Actinomycetota</taxon>
        <taxon>Actinomycetes</taxon>
        <taxon>Micromonosporales</taxon>
        <taxon>Micromonosporaceae</taxon>
        <taxon>Micromonospora</taxon>
    </lineage>
</organism>
<evidence type="ECO:0000313" key="1">
    <source>
        <dbReference type="EMBL" id="WSA34990.1"/>
    </source>
</evidence>
<evidence type="ECO:0000313" key="2">
    <source>
        <dbReference type="Proteomes" id="UP001334804"/>
    </source>
</evidence>
<name>A0ABZ1EL49_9ACTN</name>
<keyword evidence="2" id="KW-1185">Reference proteome</keyword>
<dbReference type="Proteomes" id="UP001334804">
    <property type="component" value="Chromosome"/>
</dbReference>
<dbReference type="RefSeq" id="WP_218107506.1">
    <property type="nucleotide sequence ID" value="NZ_CP109071.1"/>
</dbReference>
<gene>
    <name evidence="1" type="ORF">OIE14_13530</name>
</gene>
<evidence type="ECO:0008006" key="3">
    <source>
        <dbReference type="Google" id="ProtNLM"/>
    </source>
</evidence>
<sequence length="45" mass="5212">MDTEDWLADVRVSYDTVAESYADQVRDFLDEAPYERAALGFARRP</sequence>
<accession>A0ABZ1EL49</accession>
<proteinExistence type="predicted"/>